<protein>
    <recommendedName>
        <fullName evidence="6">Aminotransferase</fullName>
        <ecNumber evidence="6">2.6.1.-</ecNumber>
    </recommendedName>
</protein>
<name>A0ABV9E2C7_9ACTN</name>
<dbReference type="InterPro" id="IPR004838">
    <property type="entry name" value="NHTrfase_class1_PyrdxlP-BS"/>
</dbReference>
<accession>A0ABV9E2C7</accession>
<dbReference type="InterPro" id="IPR004839">
    <property type="entry name" value="Aminotransferase_I/II_large"/>
</dbReference>
<dbReference type="InterPro" id="IPR015421">
    <property type="entry name" value="PyrdxlP-dep_Trfase_major"/>
</dbReference>
<dbReference type="InterPro" id="IPR015424">
    <property type="entry name" value="PyrdxlP-dep_Trfase"/>
</dbReference>
<evidence type="ECO:0000256" key="4">
    <source>
        <dbReference type="ARBA" id="ARBA00022679"/>
    </source>
</evidence>
<keyword evidence="3 6" id="KW-0032">Aminotransferase</keyword>
<keyword evidence="9" id="KW-1185">Reference proteome</keyword>
<evidence type="ECO:0000313" key="9">
    <source>
        <dbReference type="Proteomes" id="UP001595923"/>
    </source>
</evidence>
<dbReference type="EC" id="2.6.1.-" evidence="6"/>
<evidence type="ECO:0000259" key="7">
    <source>
        <dbReference type="Pfam" id="PF00155"/>
    </source>
</evidence>
<dbReference type="RefSeq" id="WP_378577350.1">
    <property type="nucleotide sequence ID" value="NZ_JBHSFQ010000023.1"/>
</dbReference>
<dbReference type="CDD" id="cd00609">
    <property type="entry name" value="AAT_like"/>
    <property type="match status" value="1"/>
</dbReference>
<dbReference type="Pfam" id="PF00155">
    <property type="entry name" value="Aminotran_1_2"/>
    <property type="match status" value="1"/>
</dbReference>
<reference evidence="9" key="1">
    <citation type="journal article" date="2019" name="Int. J. Syst. Evol. Microbiol.">
        <title>The Global Catalogue of Microorganisms (GCM) 10K type strain sequencing project: providing services to taxonomists for standard genome sequencing and annotation.</title>
        <authorList>
            <consortium name="The Broad Institute Genomics Platform"/>
            <consortium name="The Broad Institute Genome Sequencing Center for Infectious Disease"/>
            <person name="Wu L."/>
            <person name="Ma J."/>
        </authorList>
    </citation>
    <scope>NUCLEOTIDE SEQUENCE [LARGE SCALE GENOMIC DNA]</scope>
    <source>
        <strain evidence="9">XZYJ18</strain>
    </source>
</reference>
<sequence>MRVALRGSDDDPLLPPFRPWRFMLDVDEVNYDEAELVAYTRRGLGEDVVNLSSGINHVEPPEKLIRFALDAAADPLFWHDYDGPSGHLIGRAAIAAYERSRGDGRVAIDVRNVIVTAGASAALSLAAAGLRASASAPVQGSGPGALVPVPTFPLAGAALARCGFDITEVESLVSGRWLPTVDELIAAADDDTRVCYLNTFNNPSGEFYGEAELRRLVAWARDRKVMLLHDLVSSDVSASDAIPHLLSIADEESYGEGLVTIGSMSKARAVPGFRVGWLIADDALVTRLSRANELQAPSSPAFAAPMLLLDRLLSAATDGAGDRVRDGAAASGAPHHARADLSAALRRRWSDLHELLASYVAVMPDLARFLDTAGAELTDPVTADGLAAWRMGIRRTLAENAAVLSTEFPDLVADVPAWRGDFNTFVRIPGLAGLDHLATAHELFRRHGLQTLPAPAFGKDEAWWRRRGYHSRLSFAMPTPLWRSALGRLRRAVADLAP</sequence>
<dbReference type="PROSITE" id="PS00105">
    <property type="entry name" value="AA_TRANSFER_CLASS_1"/>
    <property type="match status" value="1"/>
</dbReference>
<dbReference type="PANTHER" id="PTHR46383">
    <property type="entry name" value="ASPARTATE AMINOTRANSFERASE"/>
    <property type="match status" value="1"/>
</dbReference>
<dbReference type="Proteomes" id="UP001595923">
    <property type="component" value="Unassembled WGS sequence"/>
</dbReference>
<dbReference type="Gene3D" id="3.90.1150.10">
    <property type="entry name" value="Aspartate Aminotransferase, domain 1"/>
    <property type="match status" value="1"/>
</dbReference>
<keyword evidence="4 6" id="KW-0808">Transferase</keyword>
<dbReference type="GO" id="GO:0008483">
    <property type="term" value="F:transaminase activity"/>
    <property type="evidence" value="ECO:0007669"/>
    <property type="project" value="UniProtKB-KW"/>
</dbReference>
<dbReference type="InterPro" id="IPR015422">
    <property type="entry name" value="PyrdxlP-dep_Trfase_small"/>
</dbReference>
<comment type="similarity">
    <text evidence="2 6">Belongs to the class-I pyridoxal-phosphate-dependent aminotransferase family.</text>
</comment>
<gene>
    <name evidence="8" type="ORF">ACFO4E_20925</name>
</gene>
<comment type="cofactor">
    <cofactor evidence="1 6">
        <name>pyridoxal 5'-phosphate</name>
        <dbReference type="ChEBI" id="CHEBI:597326"/>
    </cofactor>
</comment>
<evidence type="ECO:0000256" key="3">
    <source>
        <dbReference type="ARBA" id="ARBA00022576"/>
    </source>
</evidence>
<evidence type="ECO:0000256" key="5">
    <source>
        <dbReference type="ARBA" id="ARBA00022898"/>
    </source>
</evidence>
<organism evidence="8 9">
    <name type="scientific">Nocardiopsis mangrovi</name>
    <dbReference type="NCBI Taxonomy" id="1179818"/>
    <lineage>
        <taxon>Bacteria</taxon>
        <taxon>Bacillati</taxon>
        <taxon>Actinomycetota</taxon>
        <taxon>Actinomycetes</taxon>
        <taxon>Streptosporangiales</taxon>
        <taxon>Nocardiopsidaceae</taxon>
        <taxon>Nocardiopsis</taxon>
    </lineage>
</organism>
<evidence type="ECO:0000256" key="2">
    <source>
        <dbReference type="ARBA" id="ARBA00007441"/>
    </source>
</evidence>
<dbReference type="SUPFAM" id="SSF53383">
    <property type="entry name" value="PLP-dependent transferases"/>
    <property type="match status" value="1"/>
</dbReference>
<evidence type="ECO:0000256" key="1">
    <source>
        <dbReference type="ARBA" id="ARBA00001933"/>
    </source>
</evidence>
<dbReference type="InterPro" id="IPR050596">
    <property type="entry name" value="AspAT/PAT-like"/>
</dbReference>
<dbReference type="PANTHER" id="PTHR46383:SF1">
    <property type="entry name" value="ASPARTATE AMINOTRANSFERASE"/>
    <property type="match status" value="1"/>
</dbReference>
<dbReference type="Gene3D" id="3.40.640.10">
    <property type="entry name" value="Type I PLP-dependent aspartate aminotransferase-like (Major domain)"/>
    <property type="match status" value="1"/>
</dbReference>
<comment type="caution">
    <text evidence="8">The sequence shown here is derived from an EMBL/GenBank/DDBJ whole genome shotgun (WGS) entry which is preliminary data.</text>
</comment>
<evidence type="ECO:0000256" key="6">
    <source>
        <dbReference type="RuleBase" id="RU000481"/>
    </source>
</evidence>
<dbReference type="EMBL" id="JBHSFQ010000023">
    <property type="protein sequence ID" value="MFC4564334.1"/>
    <property type="molecule type" value="Genomic_DNA"/>
</dbReference>
<keyword evidence="5" id="KW-0663">Pyridoxal phosphate</keyword>
<feature type="domain" description="Aminotransferase class I/classII large" evidence="7">
    <location>
        <begin position="47"/>
        <end position="295"/>
    </location>
</feature>
<evidence type="ECO:0000313" key="8">
    <source>
        <dbReference type="EMBL" id="MFC4564334.1"/>
    </source>
</evidence>
<proteinExistence type="inferred from homology"/>